<accession>A0A8T9CIM1</accession>
<dbReference type="AlphaFoldDB" id="A0A8T9CIM1"/>
<dbReference type="Gene3D" id="3.40.30.10">
    <property type="entry name" value="Glutaredoxin"/>
    <property type="match status" value="1"/>
</dbReference>
<name>A0A8T9CIM1_9HELO</name>
<dbReference type="PIRSF" id="PIRSF006386">
    <property type="entry name" value="HCCAis_GSTk"/>
    <property type="match status" value="1"/>
</dbReference>
<feature type="domain" description="DSBA-like thioredoxin" evidence="6">
    <location>
        <begin position="6"/>
        <end position="206"/>
    </location>
</feature>
<dbReference type="GO" id="GO:0006749">
    <property type="term" value="P:glutathione metabolic process"/>
    <property type="evidence" value="ECO:0007669"/>
    <property type="project" value="TreeGrafter"/>
</dbReference>
<keyword evidence="8" id="KW-1185">Reference proteome</keyword>
<comment type="similarity">
    <text evidence="1 4">Belongs to the GST superfamily. Kappa family.</text>
</comment>
<dbReference type="OrthoDB" id="4664297at2759"/>
<comment type="caution">
    <text evidence="7">The sequence shown here is derived from an EMBL/GenBank/DDBJ whole genome shotgun (WGS) entry which is preliminary data.</text>
</comment>
<sequence length="220" mass="24254">MASPKLKLYVDTVSPFGYLAYYITRHDPIFSKCEVTYVPMLLGGVMKATGNVTPISIKNKDVWIGKERNRWAKWFGVPINEGTPEGFPPRTLEIMRTLCALTILKPGQGPLVECLDALFEAFWVRHEKTNEKEVMAGVLTKVLGQETATKVIEMAGKEGKALLAKNTDAALADGAFGLPWFVATNSKGETETFWGVDHLAQVTDHLGLDKSQKGGWKALL</sequence>
<reference evidence="7 8" key="1">
    <citation type="submission" date="2018-05" db="EMBL/GenBank/DDBJ databases">
        <title>Genome sequencing and assembly of the regulated plant pathogen Lachnellula willkommii and related sister species for the development of diagnostic species identification markers.</title>
        <authorList>
            <person name="Giroux E."/>
            <person name="Bilodeau G."/>
        </authorList>
    </citation>
    <scope>NUCLEOTIDE SEQUENCE [LARGE SCALE GENOMIC DNA]</scope>
    <source>
        <strain evidence="7 8">CBS 268.59</strain>
    </source>
</reference>
<dbReference type="EMBL" id="QGMK01000034">
    <property type="protein sequence ID" value="TVY85046.1"/>
    <property type="molecule type" value="Genomic_DNA"/>
</dbReference>
<evidence type="ECO:0000256" key="5">
    <source>
        <dbReference type="PIRSR" id="PIRSR006386-1"/>
    </source>
</evidence>
<dbReference type="GO" id="GO:0004602">
    <property type="term" value="F:glutathione peroxidase activity"/>
    <property type="evidence" value="ECO:0007669"/>
    <property type="project" value="TreeGrafter"/>
</dbReference>
<keyword evidence="2 4" id="KW-0808">Transferase</keyword>
<dbReference type="GO" id="GO:0005739">
    <property type="term" value="C:mitochondrion"/>
    <property type="evidence" value="ECO:0007669"/>
    <property type="project" value="TreeGrafter"/>
</dbReference>
<evidence type="ECO:0000256" key="2">
    <source>
        <dbReference type="ARBA" id="ARBA00022679"/>
    </source>
</evidence>
<dbReference type="InterPro" id="IPR036249">
    <property type="entry name" value="Thioredoxin-like_sf"/>
</dbReference>
<dbReference type="PANTHER" id="PTHR42943:SF2">
    <property type="entry name" value="GLUTATHIONE S-TRANSFERASE KAPPA 1"/>
    <property type="match status" value="1"/>
</dbReference>
<evidence type="ECO:0000256" key="3">
    <source>
        <dbReference type="ARBA" id="ARBA00047960"/>
    </source>
</evidence>
<evidence type="ECO:0000313" key="7">
    <source>
        <dbReference type="EMBL" id="TVY85046.1"/>
    </source>
</evidence>
<proteinExistence type="inferred from homology"/>
<evidence type="ECO:0000313" key="8">
    <source>
        <dbReference type="Proteomes" id="UP000469558"/>
    </source>
</evidence>
<feature type="active site" description="Nucleophile" evidence="5">
    <location>
        <position position="14"/>
    </location>
</feature>
<dbReference type="InterPro" id="IPR014440">
    <property type="entry name" value="HCCAis_GSTk"/>
</dbReference>
<organism evidence="7 8">
    <name type="scientific">Lachnellula suecica</name>
    <dbReference type="NCBI Taxonomy" id="602035"/>
    <lineage>
        <taxon>Eukaryota</taxon>
        <taxon>Fungi</taxon>
        <taxon>Dikarya</taxon>
        <taxon>Ascomycota</taxon>
        <taxon>Pezizomycotina</taxon>
        <taxon>Leotiomycetes</taxon>
        <taxon>Helotiales</taxon>
        <taxon>Lachnaceae</taxon>
        <taxon>Lachnellula</taxon>
    </lineage>
</organism>
<dbReference type="InterPro" id="IPR051924">
    <property type="entry name" value="GST_Kappa/NadH"/>
</dbReference>
<dbReference type="Proteomes" id="UP000469558">
    <property type="component" value="Unassembled WGS sequence"/>
</dbReference>
<dbReference type="FunFam" id="3.40.30.10:FF:000096">
    <property type="entry name" value="Glutathione S-transferase kappa"/>
    <property type="match status" value="1"/>
</dbReference>
<evidence type="ECO:0000256" key="4">
    <source>
        <dbReference type="PIRNR" id="PIRNR006386"/>
    </source>
</evidence>
<dbReference type="GO" id="GO:0004364">
    <property type="term" value="F:glutathione transferase activity"/>
    <property type="evidence" value="ECO:0007669"/>
    <property type="project" value="UniProtKB-UniRule"/>
</dbReference>
<evidence type="ECO:0000259" key="6">
    <source>
        <dbReference type="Pfam" id="PF01323"/>
    </source>
</evidence>
<dbReference type="GO" id="GO:0005777">
    <property type="term" value="C:peroxisome"/>
    <property type="evidence" value="ECO:0007669"/>
    <property type="project" value="TreeGrafter"/>
</dbReference>
<dbReference type="SUPFAM" id="SSF52833">
    <property type="entry name" value="Thioredoxin-like"/>
    <property type="match status" value="1"/>
</dbReference>
<comment type="catalytic activity">
    <reaction evidence="3 4">
        <text>RX + glutathione = an S-substituted glutathione + a halide anion + H(+)</text>
        <dbReference type="Rhea" id="RHEA:16437"/>
        <dbReference type="ChEBI" id="CHEBI:15378"/>
        <dbReference type="ChEBI" id="CHEBI:16042"/>
        <dbReference type="ChEBI" id="CHEBI:17792"/>
        <dbReference type="ChEBI" id="CHEBI:57925"/>
        <dbReference type="ChEBI" id="CHEBI:90779"/>
        <dbReference type="EC" id="2.5.1.18"/>
    </reaction>
</comment>
<evidence type="ECO:0000256" key="1">
    <source>
        <dbReference type="ARBA" id="ARBA00006494"/>
    </source>
</evidence>
<gene>
    <name evidence="7" type="primary">gstk-1</name>
    <name evidence="7" type="ORF">LSUE1_G000493</name>
</gene>
<dbReference type="Pfam" id="PF01323">
    <property type="entry name" value="DSBA"/>
    <property type="match status" value="1"/>
</dbReference>
<dbReference type="EC" id="2.5.1.18" evidence="4"/>
<protein>
    <recommendedName>
        <fullName evidence="4">Glutathione S-transferase kappa</fullName>
        <ecNumber evidence="4">2.5.1.18</ecNumber>
    </recommendedName>
</protein>
<dbReference type="PANTHER" id="PTHR42943">
    <property type="entry name" value="GLUTATHIONE S-TRANSFERASE KAPPA"/>
    <property type="match status" value="1"/>
</dbReference>
<dbReference type="InterPro" id="IPR001853">
    <property type="entry name" value="DSBA-like_thioredoxin_dom"/>
</dbReference>